<dbReference type="RefSeq" id="WP_121217251.1">
    <property type="nucleotide sequence ID" value="NZ_RBIG01000001.1"/>
</dbReference>
<reference evidence="2 3" key="1">
    <citation type="submission" date="2018-10" db="EMBL/GenBank/DDBJ databases">
        <title>Comparative analysis of microorganisms from saline springs in Andes Mountain Range, Colombia.</title>
        <authorList>
            <person name="Rubin E."/>
        </authorList>
    </citation>
    <scope>NUCLEOTIDE SEQUENCE [LARGE SCALE GENOMIC DNA]</scope>
    <source>
        <strain evidence="2 3">USBA 36</strain>
    </source>
</reference>
<protein>
    <submittedName>
        <fullName evidence="2">Uncharacterized protein</fullName>
    </submittedName>
</protein>
<evidence type="ECO:0000256" key="1">
    <source>
        <dbReference type="SAM" id="MobiDB-lite"/>
    </source>
</evidence>
<organism evidence="2 3">
    <name type="scientific">Oceanibaculum indicum</name>
    <dbReference type="NCBI Taxonomy" id="526216"/>
    <lineage>
        <taxon>Bacteria</taxon>
        <taxon>Pseudomonadati</taxon>
        <taxon>Pseudomonadota</taxon>
        <taxon>Alphaproteobacteria</taxon>
        <taxon>Rhodospirillales</taxon>
        <taxon>Oceanibaculaceae</taxon>
        <taxon>Oceanibaculum</taxon>
    </lineage>
</organism>
<gene>
    <name evidence="2" type="ORF">BCL74_0470</name>
</gene>
<sequence>MTLAEARQNLARIQADIEAAAQALDAGGPVQLAGLTSAIAAACAGATALPAAEARTLLPAMEQAIKALEKLAGKLGGGVEQKAGETRQDPASAQRLHAARAYGKGFR</sequence>
<dbReference type="Proteomes" id="UP000277424">
    <property type="component" value="Unassembled WGS sequence"/>
</dbReference>
<proteinExistence type="predicted"/>
<name>A0A420WP56_9PROT</name>
<evidence type="ECO:0000313" key="2">
    <source>
        <dbReference type="EMBL" id="RKQ72702.1"/>
    </source>
</evidence>
<feature type="region of interest" description="Disordered" evidence="1">
    <location>
        <begin position="79"/>
        <end position="107"/>
    </location>
</feature>
<dbReference type="EMBL" id="RBIG01000001">
    <property type="protein sequence ID" value="RKQ72702.1"/>
    <property type="molecule type" value="Genomic_DNA"/>
</dbReference>
<evidence type="ECO:0000313" key="3">
    <source>
        <dbReference type="Proteomes" id="UP000277424"/>
    </source>
</evidence>
<comment type="caution">
    <text evidence="2">The sequence shown here is derived from an EMBL/GenBank/DDBJ whole genome shotgun (WGS) entry which is preliminary data.</text>
</comment>
<accession>A0A420WP56</accession>
<dbReference type="AlphaFoldDB" id="A0A420WP56"/>